<dbReference type="EMBL" id="LC519601">
    <property type="protein sequence ID" value="BBU72714.1"/>
    <property type="molecule type" value="Genomic_DNA"/>
</dbReference>
<evidence type="ECO:0000313" key="2">
    <source>
        <dbReference type="Proteomes" id="UP000479051"/>
    </source>
</evidence>
<evidence type="ECO:0000313" key="1">
    <source>
        <dbReference type="EMBL" id="BBU72714.1"/>
    </source>
</evidence>
<reference evidence="1 2" key="1">
    <citation type="submission" date="2020-01" db="EMBL/GenBank/DDBJ databases">
        <title>Isolation, characterization and genomic analysis of a lytic bacteriophage vB_CsaP_009 infecting Cronobacter.</title>
        <authorList>
            <person name="Soleimani-Delfan A."/>
            <person name="Shahin K."/>
            <person name="Barazandeh M."/>
            <person name="Komijani M."/>
        </authorList>
    </citation>
    <scope>NUCLEOTIDE SEQUENCE [LARGE SCALE GENOMIC DNA]</scope>
</reference>
<accession>A0A679FC28</accession>
<dbReference type="KEGG" id="vg:55603502"/>
<organism evidence="1 2">
    <name type="scientific">Cronobacter phage vB_CsaP_009</name>
    <dbReference type="NCBI Taxonomy" id="2699738"/>
    <lineage>
        <taxon>Viruses</taxon>
        <taxon>Duplodnaviria</taxon>
        <taxon>Heunggongvirae</taxon>
        <taxon>Uroviricota</taxon>
        <taxon>Caudoviricetes</taxon>
        <taxon>Grimontviridae</taxon>
        <taxon>Privateervirus</taxon>
        <taxon>Privateervirus pv009</taxon>
    </lineage>
</organism>
<protein>
    <submittedName>
        <fullName evidence="1">Uncharacterized protein</fullName>
    </submittedName>
</protein>
<sequence length="95" mass="11061">MRKDKPKRVDVIEYRLLDERVLNENGNYLNKKFKSLNHLQAYININYPLSLMAGGTRLNQLLTGKVKKLYNGKQGKKIVIPFKQDGFRISIKLLV</sequence>
<proteinExistence type="predicted"/>
<dbReference type="RefSeq" id="YP_009833447.1">
    <property type="nucleotide sequence ID" value="NC_048664.1"/>
</dbReference>
<keyword evidence="2" id="KW-1185">Reference proteome</keyword>
<dbReference type="GeneID" id="55603502"/>
<name>A0A679FC28_9CAUD</name>
<dbReference type="Proteomes" id="UP000479051">
    <property type="component" value="Segment"/>
</dbReference>